<feature type="signal peptide" evidence="1">
    <location>
        <begin position="1"/>
        <end position="21"/>
    </location>
</feature>
<reference evidence="2" key="1">
    <citation type="submission" date="2020-04" db="EMBL/GenBank/DDBJ databases">
        <title>Genome Sequencing for Pseudoaltermonas arctica.</title>
        <authorList>
            <person name="Elkins N.S."/>
        </authorList>
    </citation>
    <scope>NUCLEOTIDE SEQUENCE [LARGE SCALE GENOMIC DNA]</scope>
    <source>
        <strain evidence="2">NEC-BIFX-2020_0012</strain>
    </source>
</reference>
<comment type="caution">
    <text evidence="2">The sequence shown here is derived from an EMBL/GenBank/DDBJ whole genome shotgun (WGS) entry which is preliminary data.</text>
</comment>
<proteinExistence type="predicted"/>
<dbReference type="RefSeq" id="WP_169020466.1">
    <property type="nucleotide sequence ID" value="NZ_JABBMT010000017.1"/>
</dbReference>
<accession>A0A7Y0HD22</accession>
<protein>
    <submittedName>
        <fullName evidence="2">Uncharacterized protein</fullName>
    </submittedName>
</protein>
<dbReference type="EMBL" id="JABBMT010000017">
    <property type="protein sequence ID" value="NMM41482.1"/>
    <property type="molecule type" value="Genomic_DNA"/>
</dbReference>
<organism evidence="2 3">
    <name type="scientific">Pseudoalteromonas arctica</name>
    <dbReference type="NCBI Taxonomy" id="394751"/>
    <lineage>
        <taxon>Bacteria</taxon>
        <taxon>Pseudomonadati</taxon>
        <taxon>Pseudomonadota</taxon>
        <taxon>Gammaproteobacteria</taxon>
        <taxon>Alteromonadales</taxon>
        <taxon>Pseudoalteromonadaceae</taxon>
        <taxon>Pseudoalteromonas</taxon>
    </lineage>
</organism>
<keyword evidence="1" id="KW-0732">Signal</keyword>
<evidence type="ECO:0000256" key="1">
    <source>
        <dbReference type="SAM" id="SignalP"/>
    </source>
</evidence>
<feature type="chain" id="PRO_5031000059" evidence="1">
    <location>
        <begin position="22"/>
        <end position="60"/>
    </location>
</feature>
<dbReference type="Proteomes" id="UP000570493">
    <property type="component" value="Unassembled WGS sequence"/>
</dbReference>
<gene>
    <name evidence="2" type="ORF">HHO47_11795</name>
</gene>
<evidence type="ECO:0000313" key="3">
    <source>
        <dbReference type="Proteomes" id="UP000570493"/>
    </source>
</evidence>
<evidence type="ECO:0000313" key="2">
    <source>
        <dbReference type="EMBL" id="NMM41482.1"/>
    </source>
</evidence>
<sequence>MKHLIKAAALVSIVASFSVLSTPQKLTPQKILFGSCGHQVCKANLAYQVLAHINNDSLRK</sequence>
<keyword evidence="3" id="KW-1185">Reference proteome</keyword>
<dbReference type="AlphaFoldDB" id="A0A7Y0HD22"/>
<name>A0A7Y0HD22_9GAMM</name>